<reference evidence="2" key="1">
    <citation type="submission" date="2024-05" db="EMBL/GenBank/DDBJ databases">
        <title>Genome sequencing of novel strain.</title>
        <authorList>
            <person name="Ganbat D."/>
            <person name="Ganbat S."/>
            <person name="Lee S.-J."/>
        </authorList>
    </citation>
    <scope>NUCLEOTIDE SEQUENCE</scope>
    <source>
        <strain evidence="2">SMD15-11</strain>
    </source>
</reference>
<feature type="chain" id="PRO_5044246825" description="Alginate export domain-containing protein" evidence="1">
    <location>
        <begin position="23"/>
        <end position="396"/>
    </location>
</feature>
<gene>
    <name evidence="2" type="ORF">AAIA72_11095</name>
</gene>
<evidence type="ECO:0000313" key="2">
    <source>
        <dbReference type="EMBL" id="XDT71348.1"/>
    </source>
</evidence>
<keyword evidence="1" id="KW-0732">Signal</keyword>
<dbReference type="RefSeq" id="WP_369600383.1">
    <property type="nucleotide sequence ID" value="NZ_CP154858.1"/>
</dbReference>
<sequence length="396" mass="45072">MKTGYRIIGWLLAAHLTAGAQASEWRGHIGAEMRLFTQDAAWPDQEDRQYSVYGEPEWYTSWNNRTDSLTVRPFLRVDSADSERTHADIRELLWLHAERDWEIRAGVSKVFWGVTESAHLVDVINQTDLVEAPDGEDKLGQPMIQGTLIRDWGILSGFILPGFRERTFAGSDGRLRPALPVDTDDARYESGAKDRHVDLALRWSHTLGDWDLGVAAFRGTQREPELQLAGTFSNPRLVPYYPQMTQLSLDAQATLGDWLWKVEMLGRDSTEKHFASVAGFEYTRVGIMETDQDLGLLVEYQFDDRGDDSGVIGQNDLFLGARWTFNDAEGTEILAGMTQDLDRSGDRTFALEASARLDNHWKWFVNAWFFSADSGASPTWSVRRDDFIQLSMERYF</sequence>
<feature type="signal peptide" evidence="1">
    <location>
        <begin position="1"/>
        <end position="22"/>
    </location>
</feature>
<protein>
    <recommendedName>
        <fullName evidence="3">Alginate export domain-containing protein</fullName>
    </recommendedName>
</protein>
<organism evidence="2">
    <name type="scientific">Thermohahella caldifontis</name>
    <dbReference type="NCBI Taxonomy" id="3142973"/>
    <lineage>
        <taxon>Bacteria</taxon>
        <taxon>Pseudomonadati</taxon>
        <taxon>Pseudomonadota</taxon>
        <taxon>Gammaproteobacteria</taxon>
        <taxon>Oceanospirillales</taxon>
        <taxon>Hahellaceae</taxon>
        <taxon>Thermohahella</taxon>
    </lineage>
</organism>
<accession>A0AB39USP4</accession>
<dbReference type="KEGG" id="tcd:AAIA72_11095"/>
<dbReference type="EMBL" id="CP154858">
    <property type="protein sequence ID" value="XDT71348.1"/>
    <property type="molecule type" value="Genomic_DNA"/>
</dbReference>
<evidence type="ECO:0008006" key="3">
    <source>
        <dbReference type="Google" id="ProtNLM"/>
    </source>
</evidence>
<dbReference type="AlphaFoldDB" id="A0AB39USP4"/>
<proteinExistence type="predicted"/>
<evidence type="ECO:0000256" key="1">
    <source>
        <dbReference type="SAM" id="SignalP"/>
    </source>
</evidence>
<name>A0AB39USP4_9GAMM</name>